<dbReference type="GO" id="GO:0005737">
    <property type="term" value="C:cytoplasm"/>
    <property type="evidence" value="ECO:0007669"/>
    <property type="project" value="TreeGrafter"/>
</dbReference>
<name>A0A8H3YDD7_9TREE</name>
<evidence type="ECO:0000256" key="3">
    <source>
        <dbReference type="SAM" id="MobiDB-lite"/>
    </source>
</evidence>
<keyword evidence="1" id="KW-0479">Metal-binding</keyword>
<organism evidence="5 6">
    <name type="scientific">Naganishia liquefaciens</name>
    <dbReference type="NCBI Taxonomy" id="104408"/>
    <lineage>
        <taxon>Eukaryota</taxon>
        <taxon>Fungi</taxon>
        <taxon>Dikarya</taxon>
        <taxon>Basidiomycota</taxon>
        <taxon>Agaricomycotina</taxon>
        <taxon>Tremellomycetes</taxon>
        <taxon>Filobasidiales</taxon>
        <taxon>Filobasidiaceae</taxon>
        <taxon>Naganishia</taxon>
    </lineage>
</organism>
<feature type="domain" description="HpcH/HpaI aldolase/citrate lyase" evidence="4">
    <location>
        <begin position="59"/>
        <end position="282"/>
    </location>
</feature>
<evidence type="ECO:0000256" key="2">
    <source>
        <dbReference type="ARBA" id="ARBA00023239"/>
    </source>
</evidence>
<keyword evidence="2" id="KW-0456">Lyase</keyword>
<dbReference type="AlphaFoldDB" id="A0A8H3YDD7"/>
<feature type="compositionally biased region" description="Basic and acidic residues" evidence="3">
    <location>
        <begin position="303"/>
        <end position="314"/>
    </location>
</feature>
<keyword evidence="6" id="KW-1185">Reference proteome</keyword>
<sequence length="332" mass="36049">MASRGNRAIQQFYKLPVPPPSQVKMAAYRPVCLDQPPDFRAALKEGKTLVGSCMTILNSDVARFTSNIGFDFLFLDLEHTPMSPETARDIIRSVHAHSEGDTHVIVRIPTFGHEWVAWMLDAGAAGIVVPHSETAEQAKQIVEAAKFPPLGKRSYPPFTAVPGLTDGLPKGKQSLYQVYNEHAAIIMQIESKKGCENAEEILAVPGVDATMIGAGDLRLELGLPPTQDGPEASYQTCVQQVFKAAKNNGDMPVFGFAFGPAFIESKVKQGYRGIMVTSDVTALVYKQMADLKLAREMIEAREANNGSDGKKTEDIVPEVEALSVGEQDSSKS</sequence>
<evidence type="ECO:0000313" key="5">
    <source>
        <dbReference type="EMBL" id="GHJ85194.1"/>
    </source>
</evidence>
<dbReference type="Proteomes" id="UP000620104">
    <property type="component" value="Unassembled WGS sequence"/>
</dbReference>
<dbReference type="Pfam" id="PF03328">
    <property type="entry name" value="HpcH_HpaI"/>
    <property type="match status" value="1"/>
</dbReference>
<comment type="caution">
    <text evidence="5">The sequence shown here is derived from an EMBL/GenBank/DDBJ whole genome shotgun (WGS) entry which is preliminary data.</text>
</comment>
<dbReference type="PANTHER" id="PTHR30502:SF8">
    <property type="entry name" value="SYNTHASE, PUTATIVE-RELATED"/>
    <property type="match status" value="1"/>
</dbReference>
<evidence type="ECO:0000313" key="6">
    <source>
        <dbReference type="Proteomes" id="UP000620104"/>
    </source>
</evidence>
<dbReference type="SUPFAM" id="SSF51621">
    <property type="entry name" value="Phosphoenolpyruvate/pyruvate domain"/>
    <property type="match status" value="1"/>
</dbReference>
<dbReference type="InterPro" id="IPR015813">
    <property type="entry name" value="Pyrv/PenolPyrv_kinase-like_dom"/>
</dbReference>
<dbReference type="GO" id="GO:0046872">
    <property type="term" value="F:metal ion binding"/>
    <property type="evidence" value="ECO:0007669"/>
    <property type="project" value="UniProtKB-KW"/>
</dbReference>
<gene>
    <name evidence="5" type="ORF">NliqN6_1596</name>
</gene>
<accession>A0A8H3YDD7</accession>
<evidence type="ECO:0000256" key="1">
    <source>
        <dbReference type="ARBA" id="ARBA00022723"/>
    </source>
</evidence>
<dbReference type="InterPro" id="IPR040442">
    <property type="entry name" value="Pyrv_kinase-like_dom_sf"/>
</dbReference>
<dbReference type="InterPro" id="IPR050251">
    <property type="entry name" value="HpcH-HpaI_aldolase"/>
</dbReference>
<protein>
    <recommendedName>
        <fullName evidence="4">HpcH/HpaI aldolase/citrate lyase domain-containing protein</fullName>
    </recommendedName>
</protein>
<feature type="region of interest" description="Disordered" evidence="3">
    <location>
        <begin position="303"/>
        <end position="332"/>
    </location>
</feature>
<dbReference type="InterPro" id="IPR005000">
    <property type="entry name" value="Aldolase/citrate-lyase_domain"/>
</dbReference>
<dbReference type="Gene3D" id="3.20.20.60">
    <property type="entry name" value="Phosphoenolpyruvate-binding domains"/>
    <property type="match status" value="1"/>
</dbReference>
<dbReference type="EMBL" id="BLZA01000011">
    <property type="protein sequence ID" value="GHJ85194.1"/>
    <property type="molecule type" value="Genomic_DNA"/>
</dbReference>
<dbReference type="OrthoDB" id="1621678at2759"/>
<dbReference type="PANTHER" id="PTHR30502">
    <property type="entry name" value="2-KETO-3-DEOXY-L-RHAMNONATE ALDOLASE"/>
    <property type="match status" value="1"/>
</dbReference>
<proteinExistence type="predicted"/>
<dbReference type="GO" id="GO:0016832">
    <property type="term" value="F:aldehyde-lyase activity"/>
    <property type="evidence" value="ECO:0007669"/>
    <property type="project" value="TreeGrafter"/>
</dbReference>
<evidence type="ECO:0000259" key="4">
    <source>
        <dbReference type="Pfam" id="PF03328"/>
    </source>
</evidence>
<reference evidence="5" key="1">
    <citation type="submission" date="2020-07" db="EMBL/GenBank/DDBJ databases">
        <title>Draft Genome Sequence of a Deep-Sea Yeast, Naganishia (Cryptococcus) liquefaciens strain N6.</title>
        <authorList>
            <person name="Han Y.W."/>
            <person name="Kajitani R."/>
            <person name="Morimoto H."/>
            <person name="Parhat M."/>
            <person name="Tsubouchi H."/>
            <person name="Bakenova O."/>
            <person name="Ogata M."/>
            <person name="Argunhan B."/>
            <person name="Aoki R."/>
            <person name="Kajiwara S."/>
            <person name="Itoh T."/>
            <person name="Iwasaki H."/>
        </authorList>
    </citation>
    <scope>NUCLEOTIDE SEQUENCE</scope>
    <source>
        <strain evidence="5">N6</strain>
    </source>
</reference>